<dbReference type="AlphaFoldDB" id="A0A498J691"/>
<dbReference type="STRING" id="3750.A0A498J691"/>
<accession>A0A498J691</accession>
<evidence type="ECO:0000313" key="3">
    <source>
        <dbReference type="EMBL" id="RXH89362.1"/>
    </source>
</evidence>
<keyword evidence="4" id="KW-1185">Reference proteome</keyword>
<keyword evidence="2" id="KW-1133">Transmembrane helix</keyword>
<dbReference type="SUPFAM" id="SSF52833">
    <property type="entry name" value="Thioredoxin-like"/>
    <property type="match status" value="1"/>
</dbReference>
<dbReference type="Gene3D" id="3.40.30.10">
    <property type="entry name" value="Glutaredoxin"/>
    <property type="match status" value="1"/>
</dbReference>
<proteinExistence type="predicted"/>
<dbReference type="InterPro" id="IPR009737">
    <property type="entry name" value="Aim32/Apd1-like"/>
</dbReference>
<name>A0A498J691_MALDO</name>
<evidence type="ECO:0000313" key="4">
    <source>
        <dbReference type="Proteomes" id="UP000290289"/>
    </source>
</evidence>
<evidence type="ECO:0000256" key="1">
    <source>
        <dbReference type="SAM" id="MobiDB-lite"/>
    </source>
</evidence>
<keyword evidence="2" id="KW-0812">Transmembrane</keyword>
<comment type="caution">
    <text evidence="3">The sequence shown here is derived from an EMBL/GenBank/DDBJ whole genome shotgun (WGS) entry which is preliminary data.</text>
</comment>
<feature type="region of interest" description="Disordered" evidence="1">
    <location>
        <begin position="326"/>
        <end position="350"/>
    </location>
</feature>
<dbReference type="PANTHER" id="PTHR31902">
    <property type="entry name" value="ACTIN PATCHES DISTAL PROTEIN 1"/>
    <property type="match status" value="1"/>
</dbReference>
<dbReference type="Pfam" id="PF06999">
    <property type="entry name" value="Suc_Fer-like"/>
    <property type="match status" value="1"/>
</dbReference>
<feature type="transmembrane region" description="Helical" evidence="2">
    <location>
        <begin position="377"/>
        <end position="397"/>
    </location>
</feature>
<dbReference type="PANTHER" id="PTHR31902:SF10">
    <property type="entry name" value="SUCRASE_FERREDOXIN-LIKE FAMILY PROTEIN"/>
    <property type="match status" value="1"/>
</dbReference>
<reference evidence="3 4" key="1">
    <citation type="submission" date="2018-10" db="EMBL/GenBank/DDBJ databases">
        <title>A high-quality apple genome assembly.</title>
        <authorList>
            <person name="Hu J."/>
        </authorList>
    </citation>
    <scope>NUCLEOTIDE SEQUENCE [LARGE SCALE GENOMIC DNA]</scope>
    <source>
        <strain evidence="4">cv. HFTH1</strain>
        <tissue evidence="3">Young leaf</tissue>
    </source>
</reference>
<organism evidence="3 4">
    <name type="scientific">Malus domestica</name>
    <name type="common">Apple</name>
    <name type="synonym">Pyrus malus</name>
    <dbReference type="NCBI Taxonomy" id="3750"/>
    <lineage>
        <taxon>Eukaryota</taxon>
        <taxon>Viridiplantae</taxon>
        <taxon>Streptophyta</taxon>
        <taxon>Embryophyta</taxon>
        <taxon>Tracheophyta</taxon>
        <taxon>Spermatophyta</taxon>
        <taxon>Magnoliopsida</taxon>
        <taxon>eudicotyledons</taxon>
        <taxon>Gunneridae</taxon>
        <taxon>Pentapetalae</taxon>
        <taxon>rosids</taxon>
        <taxon>fabids</taxon>
        <taxon>Rosales</taxon>
        <taxon>Rosaceae</taxon>
        <taxon>Amygdaloideae</taxon>
        <taxon>Maleae</taxon>
        <taxon>Malus</taxon>
    </lineage>
</organism>
<gene>
    <name evidence="3" type="ORF">DVH24_031719</name>
</gene>
<sequence length="402" mass="44564">MERWILISPIDKYRIGGLAVCIVYSSDNSNCTGSLCIDVVNRTQRTHFCIWPMDDTVTASHEDYLWLGSLSNRKLNLKGGDKVCVRAEFYGTEEDHQIKVKKTGVDFIEWEHDLPSGMEDVDYEPMVSDDLDVAVPATEDERFGFKRLEMFKEKLAGTVNAYDRHVLLCYKTPEAWPSCVEGSESVLLPKFFASALKARKNDIAVKVRFAAQLVGVSDRFSCHLTVIKGREGTEFSDGEVLIFPQMIKYSRDKRCGVCGPILIDKFKEEAELRGLTNQVFVTACSHIGGHKYAGNLIVYSPGSDGSITGHWGQMGASSDEAEKINDQKLPNGGEKVSLEQNNGSEEKKVKETRESCARKDALGKLSSLIGNWEQSDVLAAAAMVGAVATVAVAYSFYIRKVL</sequence>
<keyword evidence="2" id="KW-0472">Membrane</keyword>
<dbReference type="InterPro" id="IPR036249">
    <property type="entry name" value="Thioredoxin-like_sf"/>
</dbReference>
<dbReference type="Proteomes" id="UP000290289">
    <property type="component" value="Chromosome 9"/>
</dbReference>
<dbReference type="EMBL" id="RDQH01000335">
    <property type="protein sequence ID" value="RXH89362.1"/>
    <property type="molecule type" value="Genomic_DNA"/>
</dbReference>
<evidence type="ECO:0000256" key="2">
    <source>
        <dbReference type="SAM" id="Phobius"/>
    </source>
</evidence>
<protein>
    <submittedName>
        <fullName evidence="3">Uncharacterized protein</fullName>
    </submittedName>
</protein>